<dbReference type="InterPro" id="IPR014002">
    <property type="entry name" value="Agenet_dom_plant"/>
</dbReference>
<keyword evidence="9" id="KW-1185">Reference proteome</keyword>
<comment type="caution">
    <text evidence="8">The sequence shown here is derived from an EMBL/GenBank/DDBJ whole genome shotgun (WGS) entry which is preliminary data.</text>
</comment>
<dbReference type="InterPro" id="IPR054292">
    <property type="entry name" value="DUF7028"/>
</dbReference>
<accession>A0A4S8JS62</accession>
<dbReference type="InterPro" id="IPR001965">
    <property type="entry name" value="Znf_PHD"/>
</dbReference>
<evidence type="ECO:0000259" key="7">
    <source>
        <dbReference type="PROSITE" id="PS51186"/>
    </source>
</evidence>
<dbReference type="PANTHER" id="PTHR46309:SF12">
    <property type="entry name" value="GB|AAC80581.1"/>
    <property type="match status" value="1"/>
</dbReference>
<dbReference type="InterPro" id="IPR032308">
    <property type="entry name" value="TDBD"/>
</dbReference>
<dbReference type="STRING" id="52838.A0A4S8JS62"/>
<dbReference type="GO" id="GO:0003714">
    <property type="term" value="F:transcription corepressor activity"/>
    <property type="evidence" value="ECO:0007669"/>
    <property type="project" value="InterPro"/>
</dbReference>
<name>A0A4S8JS62_MUSBA</name>
<feature type="compositionally biased region" description="Basic and acidic residues" evidence="6">
    <location>
        <begin position="1442"/>
        <end position="1461"/>
    </location>
</feature>
<evidence type="ECO:0000256" key="4">
    <source>
        <dbReference type="ARBA" id="ARBA00022833"/>
    </source>
</evidence>
<dbReference type="GO" id="GO:0005634">
    <property type="term" value="C:nucleus"/>
    <property type="evidence" value="ECO:0007669"/>
    <property type="project" value="UniProtKB-SubCell"/>
</dbReference>
<dbReference type="PANTHER" id="PTHR46309">
    <property type="entry name" value="PHD FINGER PROTEIN 12"/>
    <property type="match status" value="1"/>
</dbReference>
<organism evidence="8 9">
    <name type="scientific">Musa balbisiana</name>
    <name type="common">Banana</name>
    <dbReference type="NCBI Taxonomy" id="52838"/>
    <lineage>
        <taxon>Eukaryota</taxon>
        <taxon>Viridiplantae</taxon>
        <taxon>Streptophyta</taxon>
        <taxon>Embryophyta</taxon>
        <taxon>Tracheophyta</taxon>
        <taxon>Spermatophyta</taxon>
        <taxon>Magnoliopsida</taxon>
        <taxon>Liliopsida</taxon>
        <taxon>Zingiberales</taxon>
        <taxon>Musaceae</taxon>
        <taxon>Musa</taxon>
    </lineage>
</organism>
<dbReference type="GO" id="GO:0008270">
    <property type="term" value="F:zinc ion binding"/>
    <property type="evidence" value="ECO:0007669"/>
    <property type="project" value="UniProtKB-KW"/>
</dbReference>
<evidence type="ECO:0000313" key="8">
    <source>
        <dbReference type="EMBL" id="THU64932.1"/>
    </source>
</evidence>
<evidence type="ECO:0000256" key="3">
    <source>
        <dbReference type="ARBA" id="ARBA00022771"/>
    </source>
</evidence>
<dbReference type="Pfam" id="PF23209">
    <property type="entry name" value="IDM1_C"/>
    <property type="match status" value="1"/>
</dbReference>
<dbReference type="GO" id="GO:0006357">
    <property type="term" value="P:regulation of transcription by RNA polymerase II"/>
    <property type="evidence" value="ECO:0007669"/>
    <property type="project" value="TreeGrafter"/>
</dbReference>
<dbReference type="InterPro" id="IPR042163">
    <property type="entry name" value="PHF12"/>
</dbReference>
<reference evidence="8 9" key="1">
    <citation type="journal article" date="2019" name="Nat. Plants">
        <title>Genome sequencing of Musa balbisiana reveals subgenome evolution and function divergence in polyploid bananas.</title>
        <authorList>
            <person name="Yao X."/>
        </authorList>
    </citation>
    <scope>NUCLEOTIDE SEQUENCE [LARGE SCALE GENOMIC DNA]</scope>
    <source>
        <strain evidence="9">cv. DH-PKW</strain>
        <tissue evidence="8">Leaves</tissue>
    </source>
</reference>
<keyword evidence="2" id="KW-0479">Metal-binding</keyword>
<dbReference type="CDD" id="cd04301">
    <property type="entry name" value="NAT_SF"/>
    <property type="match status" value="1"/>
</dbReference>
<dbReference type="SMART" id="SM00249">
    <property type="entry name" value="PHD"/>
    <property type="match status" value="1"/>
</dbReference>
<dbReference type="SMART" id="SM00743">
    <property type="entry name" value="Agenet"/>
    <property type="match status" value="1"/>
</dbReference>
<dbReference type="Proteomes" id="UP000317650">
    <property type="component" value="Chromosome 1"/>
</dbReference>
<keyword evidence="3" id="KW-0863">Zinc-finger</keyword>
<feature type="domain" description="N-acetyltransferase" evidence="7">
    <location>
        <begin position="1280"/>
        <end position="1424"/>
    </location>
</feature>
<dbReference type="InterPro" id="IPR008395">
    <property type="entry name" value="Agenet-like_dom"/>
</dbReference>
<evidence type="ECO:0000256" key="1">
    <source>
        <dbReference type="ARBA" id="ARBA00004123"/>
    </source>
</evidence>
<dbReference type="Gene3D" id="3.30.40.10">
    <property type="entry name" value="Zinc/RING finger domain, C3HC4 (zinc finger)"/>
    <property type="match status" value="1"/>
</dbReference>
<evidence type="ECO:0000313" key="9">
    <source>
        <dbReference type="Proteomes" id="UP000317650"/>
    </source>
</evidence>
<dbReference type="Pfam" id="PF16135">
    <property type="entry name" value="TDBD"/>
    <property type="match status" value="1"/>
</dbReference>
<feature type="compositionally biased region" description="Basic residues" evidence="6">
    <location>
        <begin position="8"/>
        <end position="20"/>
    </location>
</feature>
<dbReference type="Gene3D" id="3.40.630.30">
    <property type="match status" value="1"/>
</dbReference>
<dbReference type="EMBL" id="PYDT01000004">
    <property type="protein sequence ID" value="THU64932.1"/>
    <property type="molecule type" value="Genomic_DNA"/>
</dbReference>
<sequence length="1461" mass="166303">MASGSGERKRKRTRREKRYGQRKLLPGENVEACSLSPHHPSPLIRRDPFYLISYLLEIGFGVLCCEEGLRGSWHAGTVISCQGCSRLIEYRDLLCEDEGSNLEEMILVSAAVEGQARKNPKNYRGLIRPLPPYYDMQIFEMRYGLCVDALVDDAWWDRWSWSTIYVSPKIGMKHTGIGSHAGVVVASILGCEEGLRGSWHAGTVISCQGCSRLIEYRDLLCEDEDFEMRYGLCVDALVDDAWWEGVVFDHEEGSTKRLIFFPDQGDQQMVMVDHLRLTQDWNETYGHWKPRGGWLLLQVLQAFEEEDALPVSIREIWYDLSTMVSFRDKIGLWMFGSLSVWEQLVSGLIRELLSVVHGLSEVSYDQPIDAPTYSGNDEIPSDDVPRQVGSQIQSDTAGILSGPIRIMDKVQCSQLLTPDDCFVQGNGNSSKWNHDKQNIVLETSDVEDVQNDKSGIRSSFVYPEEVVFAHGSHKKRRCRDMQHQAKASIPTVAQEFMKSKFDSINEVSPDGNHHRDMVKAFEPCKVTEPQGMKYEEANNNLQSDALCIKVISPFSHQNNKVEDTGNRTGQTSWQSLYAEAERCPEAVALYAFRSADRDSQVKPSKVAEKVKKHLFALGWKIEYRRDRLLRVRFVSPEGKHYYNLRKACIDVLKRELEGDQSCKQGRKSFGNCSGFSKPDSKTGNVCPELASLMQNFLEHPSIMGTEQTSDHSGHCFRQFQTNIGMKTERKLERLRPFSKLADNSHSLLDSVRMKLHPDEFHESKQPDSSVSGKENLELIVSENVHTYKHIEPEYRPQAILNYKRYIESSREKGNEKLPNVDIELMKLNVQKHLLYMGWRFAERRRKLRFASPGGEIFHSLYTACEAYLEKEENMGKTYGSSLKGTNVSQNSWCASIGNKINDSKEVSLLCKNNCFSTSMDPAEFQKSDEVSNNGTENRSILVFSSPECGEGFGNSCLEKLKKSKTGIKISSLLPLKVVGCRRLLEHYCSQKSKKRKVQDLRSKGYEAGSIFLQPEQQLSERCQFVPVTSPTQKVVEATWSMLIENRIVLARQKVRYISKRDGHVLMEGHITHNGIKCRCCRKLHSLTGFEAHAGSDKCKPGANTFLLDGRSLLQCHLQMVCGKDLINFPHSRLKHVYAHSQSDSVCSVCHYGGTLMLCDHCPSAFHVGCVGLKLTSVKEFCCKKTGFKYHVGCLRRRGTNLKHCPTGNWFCSKKCSEIFLHLRNLLGKSNPTTKEGFSWILLRSKTETDADLNQIDFATVSRNCRKLHTAQKLLHECFVSIIEPRTQSDLLADLLMNKEFVIEYLEAYLPPTANFRSELNRLNFWGFYTMLLVRGDEIISVATFRVYGEKIAEMPLVGTRAKYRRQGMCHIMLDELEKLLSALGVERLCIPAVQTLLETWMSSFGFTKMSNYERLNLLEYTLLNFQDTIMCQKPLRTAPEVTDEHKGKCHQHQDSPNKSLD</sequence>
<dbReference type="InterPro" id="IPR000182">
    <property type="entry name" value="GNAT_dom"/>
</dbReference>
<dbReference type="InterPro" id="IPR016181">
    <property type="entry name" value="Acyl_CoA_acyltransferase"/>
</dbReference>
<comment type="subcellular location">
    <subcellularLocation>
        <location evidence="1">Nucleus</location>
    </subcellularLocation>
</comment>
<dbReference type="GO" id="GO:0016747">
    <property type="term" value="F:acyltransferase activity, transferring groups other than amino-acyl groups"/>
    <property type="evidence" value="ECO:0007669"/>
    <property type="project" value="InterPro"/>
</dbReference>
<dbReference type="Pfam" id="PF05641">
    <property type="entry name" value="Agenet"/>
    <property type="match status" value="2"/>
</dbReference>
<dbReference type="SUPFAM" id="SSF55729">
    <property type="entry name" value="Acyl-CoA N-acyltransferases (Nat)"/>
    <property type="match status" value="1"/>
</dbReference>
<dbReference type="InterPro" id="IPR011011">
    <property type="entry name" value="Znf_FYVE_PHD"/>
</dbReference>
<evidence type="ECO:0000256" key="2">
    <source>
        <dbReference type="ARBA" id="ARBA00022723"/>
    </source>
</evidence>
<keyword evidence="4" id="KW-0862">Zinc</keyword>
<dbReference type="InterPro" id="IPR013083">
    <property type="entry name" value="Znf_RING/FYVE/PHD"/>
</dbReference>
<dbReference type="Pfam" id="PF22970">
    <property type="entry name" value="DUF7028"/>
    <property type="match status" value="2"/>
</dbReference>
<dbReference type="PROSITE" id="PS51186">
    <property type="entry name" value="GNAT"/>
    <property type="match status" value="1"/>
</dbReference>
<gene>
    <name evidence="8" type="ORF">C4D60_Mb01t31700</name>
</gene>
<evidence type="ECO:0000256" key="6">
    <source>
        <dbReference type="SAM" id="MobiDB-lite"/>
    </source>
</evidence>
<evidence type="ECO:0000256" key="5">
    <source>
        <dbReference type="ARBA" id="ARBA00023242"/>
    </source>
</evidence>
<dbReference type="InterPro" id="IPR056511">
    <property type="entry name" value="IDM1_C"/>
</dbReference>
<keyword evidence="5" id="KW-0539">Nucleus</keyword>
<protein>
    <recommendedName>
        <fullName evidence="7">N-acetyltransferase domain-containing protein</fullName>
    </recommendedName>
</protein>
<proteinExistence type="predicted"/>
<feature type="region of interest" description="Disordered" evidence="6">
    <location>
        <begin position="1"/>
        <end position="20"/>
    </location>
</feature>
<feature type="region of interest" description="Disordered" evidence="6">
    <location>
        <begin position="1441"/>
        <end position="1461"/>
    </location>
</feature>
<dbReference type="SUPFAM" id="SSF57903">
    <property type="entry name" value="FYVE/PHD zinc finger"/>
    <property type="match status" value="1"/>
</dbReference>